<feature type="compositionally biased region" description="Pro residues" evidence="1">
    <location>
        <begin position="1"/>
        <end position="21"/>
    </location>
</feature>
<evidence type="ECO:0000313" key="2">
    <source>
        <dbReference type="EMBL" id="KAK0745265.1"/>
    </source>
</evidence>
<evidence type="ECO:0000313" key="3">
    <source>
        <dbReference type="Proteomes" id="UP001172159"/>
    </source>
</evidence>
<keyword evidence="3" id="KW-1185">Reference proteome</keyword>
<evidence type="ECO:0000256" key="1">
    <source>
        <dbReference type="SAM" id="MobiDB-lite"/>
    </source>
</evidence>
<organism evidence="2 3">
    <name type="scientific">Apiosordaria backusii</name>
    <dbReference type="NCBI Taxonomy" id="314023"/>
    <lineage>
        <taxon>Eukaryota</taxon>
        <taxon>Fungi</taxon>
        <taxon>Dikarya</taxon>
        <taxon>Ascomycota</taxon>
        <taxon>Pezizomycotina</taxon>
        <taxon>Sordariomycetes</taxon>
        <taxon>Sordariomycetidae</taxon>
        <taxon>Sordariales</taxon>
        <taxon>Lasiosphaeriaceae</taxon>
        <taxon>Apiosordaria</taxon>
    </lineage>
</organism>
<dbReference type="Proteomes" id="UP001172159">
    <property type="component" value="Unassembled WGS sequence"/>
</dbReference>
<protein>
    <submittedName>
        <fullName evidence="2">Uncharacterized protein</fullName>
    </submittedName>
</protein>
<dbReference type="EMBL" id="JAUKTV010000002">
    <property type="protein sequence ID" value="KAK0745265.1"/>
    <property type="molecule type" value="Genomic_DNA"/>
</dbReference>
<dbReference type="AlphaFoldDB" id="A0AA40ETU0"/>
<accession>A0AA40ETU0</accession>
<proteinExistence type="predicted"/>
<sequence length="90" mass="9946">MHPTPHPPPPGPVFPPRPQLPSHPFTRPRRGFISRHAPHPQPAGHVISPPYTIDSRAKDNRAAPFRVDDFHEPVFQGGGAAAFFSSCNER</sequence>
<gene>
    <name evidence="2" type="ORF">B0T21DRAFT_359358</name>
</gene>
<reference evidence="2" key="1">
    <citation type="submission" date="2023-06" db="EMBL/GenBank/DDBJ databases">
        <title>Genome-scale phylogeny and comparative genomics of the fungal order Sordariales.</title>
        <authorList>
            <consortium name="Lawrence Berkeley National Laboratory"/>
            <person name="Hensen N."/>
            <person name="Bonometti L."/>
            <person name="Westerberg I."/>
            <person name="Brannstrom I.O."/>
            <person name="Guillou S."/>
            <person name="Cros-Aarteil S."/>
            <person name="Calhoun S."/>
            <person name="Haridas S."/>
            <person name="Kuo A."/>
            <person name="Mondo S."/>
            <person name="Pangilinan J."/>
            <person name="Riley R."/>
            <person name="Labutti K."/>
            <person name="Andreopoulos B."/>
            <person name="Lipzen A."/>
            <person name="Chen C."/>
            <person name="Yanf M."/>
            <person name="Daum C."/>
            <person name="Ng V."/>
            <person name="Clum A."/>
            <person name="Steindorff A."/>
            <person name="Ohm R."/>
            <person name="Martin F."/>
            <person name="Silar P."/>
            <person name="Natvig D."/>
            <person name="Lalanne C."/>
            <person name="Gautier V."/>
            <person name="Ament-Velasquez S.L."/>
            <person name="Kruys A."/>
            <person name="Hutchinson M.I."/>
            <person name="Powell A.J."/>
            <person name="Barry K."/>
            <person name="Miller A.N."/>
            <person name="Grigoriev I.V."/>
            <person name="Debuchy R."/>
            <person name="Gladieux P."/>
            <person name="Thoren M.H."/>
            <person name="Johannesson H."/>
        </authorList>
    </citation>
    <scope>NUCLEOTIDE SEQUENCE</scope>
    <source>
        <strain evidence="2">CBS 540.89</strain>
    </source>
</reference>
<feature type="compositionally biased region" description="Basic residues" evidence="1">
    <location>
        <begin position="26"/>
        <end position="38"/>
    </location>
</feature>
<feature type="region of interest" description="Disordered" evidence="1">
    <location>
        <begin position="1"/>
        <end position="51"/>
    </location>
</feature>
<comment type="caution">
    <text evidence="2">The sequence shown here is derived from an EMBL/GenBank/DDBJ whole genome shotgun (WGS) entry which is preliminary data.</text>
</comment>
<name>A0AA40ETU0_9PEZI</name>